<gene>
    <name evidence="3" type="ORF">V6617_05955</name>
</gene>
<protein>
    <submittedName>
        <fullName evidence="3">GIY-YIG nuclease family protein</fullName>
    </submittedName>
</protein>
<accession>A0ABZ2I4U3</accession>
<dbReference type="SUPFAM" id="SSF82771">
    <property type="entry name" value="GIY-YIG endonuclease"/>
    <property type="match status" value="1"/>
</dbReference>
<dbReference type="SMART" id="SM00465">
    <property type="entry name" value="GIYc"/>
    <property type="match status" value="1"/>
</dbReference>
<dbReference type="InterPro" id="IPR035901">
    <property type="entry name" value="GIY-YIG_endonuc_sf"/>
</dbReference>
<evidence type="ECO:0000313" key="3">
    <source>
        <dbReference type="EMBL" id="WWT34003.1"/>
    </source>
</evidence>
<feature type="domain" description="GIY-YIG" evidence="2">
    <location>
        <begin position="5"/>
        <end position="81"/>
    </location>
</feature>
<dbReference type="Pfam" id="PF01541">
    <property type="entry name" value="GIY-YIG"/>
    <property type="match status" value="1"/>
</dbReference>
<proteinExistence type="inferred from homology"/>
<dbReference type="EMBL" id="CP146275">
    <property type="protein sequence ID" value="WWT34003.1"/>
    <property type="molecule type" value="Genomic_DNA"/>
</dbReference>
<dbReference type="Proteomes" id="UP001369958">
    <property type="component" value="Chromosome"/>
</dbReference>
<keyword evidence="4" id="KW-1185">Reference proteome</keyword>
<dbReference type="RefSeq" id="WP_338609746.1">
    <property type="nucleotide sequence ID" value="NZ_CP146275.1"/>
</dbReference>
<name>A0ABZ2I4U3_9HYPH</name>
<evidence type="ECO:0000259" key="2">
    <source>
        <dbReference type="PROSITE" id="PS50164"/>
    </source>
</evidence>
<dbReference type="InterPro" id="IPR000305">
    <property type="entry name" value="GIY-YIG_endonuc"/>
</dbReference>
<dbReference type="Gene3D" id="3.40.1440.10">
    <property type="entry name" value="GIY-YIG endonuclease"/>
    <property type="match status" value="1"/>
</dbReference>
<evidence type="ECO:0000313" key="4">
    <source>
        <dbReference type="Proteomes" id="UP001369958"/>
    </source>
</evidence>
<dbReference type="PANTHER" id="PTHR34477:SF5">
    <property type="entry name" value="BSL5627 PROTEIN"/>
    <property type="match status" value="1"/>
</dbReference>
<reference evidence="3 4" key="1">
    <citation type="submission" date="2024-02" db="EMBL/GenBank/DDBJ databases">
        <title>Complete genome sequence of Pelagibacterium nitratireducens ZH15.</title>
        <authorList>
            <person name="Zhao L.H."/>
        </authorList>
    </citation>
    <scope>NUCLEOTIDE SEQUENCE [LARGE SCALE GENOMIC DNA]</scope>
    <source>
        <strain evidence="3 4">ZH15</strain>
    </source>
</reference>
<organism evidence="3 4">
    <name type="scientific">Pelagibacterium nitratireducens</name>
    <dbReference type="NCBI Taxonomy" id="1046114"/>
    <lineage>
        <taxon>Bacteria</taxon>
        <taxon>Pseudomonadati</taxon>
        <taxon>Pseudomonadota</taxon>
        <taxon>Alphaproteobacteria</taxon>
        <taxon>Hyphomicrobiales</taxon>
        <taxon>Devosiaceae</taxon>
        <taxon>Pelagibacterium</taxon>
    </lineage>
</organism>
<comment type="similarity">
    <text evidence="1">Belongs to the UPF0213 family.</text>
</comment>
<dbReference type="InterPro" id="IPR050190">
    <property type="entry name" value="UPF0213_domain"/>
</dbReference>
<dbReference type="PANTHER" id="PTHR34477">
    <property type="entry name" value="UPF0213 PROTEIN YHBQ"/>
    <property type="match status" value="1"/>
</dbReference>
<dbReference type="PROSITE" id="PS50164">
    <property type="entry name" value="GIY_YIG"/>
    <property type="match status" value="1"/>
</dbReference>
<dbReference type="CDD" id="cd10448">
    <property type="entry name" value="GIY-YIG_unchar_3"/>
    <property type="match status" value="1"/>
</dbReference>
<sequence>MYEQRQYYVYILAKHQNGALYTGMTNDLARRIHDHRSKAVPGHTRKYDIARLVWYETHPTLDSAYLREKRIKAWKRAWKIQLIETTNPNWRDLTETLI</sequence>
<evidence type="ECO:0000256" key="1">
    <source>
        <dbReference type="ARBA" id="ARBA00007435"/>
    </source>
</evidence>